<sequence>MARVIPSLQGDASSQSPPDLPSYIFKERIVYLGMTLVPSVTELILAELLYLQYEDSKKPIQLYINSTGTSKDGQKYGYDTEAFAVYDTIQYIKPPVHTVAVGTAWGEAAMLLASGAQGHRSALPAASIMLKQPISSHRGQASELEIHRQEMRNTKAQMVEILAKTLKKSEAEVSKDLNRPRYFDAYGAKEYGIIDKVRVWS</sequence>
<name>A0A1Y5HXT4_OSTTA</name>
<keyword evidence="3" id="KW-0645">Protease</keyword>
<dbReference type="InterPro" id="IPR023562">
    <property type="entry name" value="ClpP/TepA"/>
</dbReference>
<evidence type="ECO:0000313" key="3">
    <source>
        <dbReference type="EMBL" id="OUS42081.1"/>
    </source>
</evidence>
<dbReference type="GO" id="GO:0006515">
    <property type="term" value="P:protein quality control for misfolded or incompletely synthesized proteins"/>
    <property type="evidence" value="ECO:0007669"/>
    <property type="project" value="TreeGrafter"/>
</dbReference>
<proteinExistence type="inferred from homology"/>
<dbReference type="PRINTS" id="PR00127">
    <property type="entry name" value="CLPPROTEASEP"/>
</dbReference>
<dbReference type="InterPro" id="IPR001907">
    <property type="entry name" value="ClpP"/>
</dbReference>
<organism evidence="3">
    <name type="scientific">Ostreococcus tauri</name>
    <name type="common">Marine green alga</name>
    <dbReference type="NCBI Taxonomy" id="70448"/>
    <lineage>
        <taxon>Eukaryota</taxon>
        <taxon>Viridiplantae</taxon>
        <taxon>Chlorophyta</taxon>
        <taxon>Mamiellophyceae</taxon>
        <taxon>Mamiellales</taxon>
        <taxon>Bathycoccaceae</taxon>
        <taxon>Ostreococcus</taxon>
    </lineage>
</organism>
<dbReference type="Pfam" id="PF00574">
    <property type="entry name" value="CLP_protease"/>
    <property type="match status" value="1"/>
</dbReference>
<dbReference type="PANTHER" id="PTHR10381">
    <property type="entry name" value="ATP-DEPENDENT CLP PROTEASE PROTEOLYTIC SUBUNIT"/>
    <property type="match status" value="1"/>
</dbReference>
<dbReference type="InterPro" id="IPR029045">
    <property type="entry name" value="ClpP/crotonase-like_dom_sf"/>
</dbReference>
<dbReference type="Proteomes" id="UP000195557">
    <property type="component" value="Unassembled WGS sequence"/>
</dbReference>
<dbReference type="GO" id="GO:0009536">
    <property type="term" value="C:plastid"/>
    <property type="evidence" value="ECO:0007669"/>
    <property type="project" value="UniProtKB-ARBA"/>
</dbReference>
<reference evidence="3" key="1">
    <citation type="submission" date="2017-04" db="EMBL/GenBank/DDBJ databases">
        <title>Population genomics of picophytoplankton unveils novel chromosome hypervariability.</title>
        <authorList>
            <consortium name="DOE Joint Genome Institute"/>
            <person name="Blanc-Mathieu R."/>
            <person name="Krasovec M."/>
            <person name="Hebrard M."/>
            <person name="Yau S."/>
            <person name="Desgranges E."/>
            <person name="Martin J."/>
            <person name="Schackwitz W."/>
            <person name="Kuo A."/>
            <person name="Salin G."/>
            <person name="Donnadieu C."/>
            <person name="Desdevises Y."/>
            <person name="Sanchez-Ferandin S."/>
            <person name="Moreau H."/>
            <person name="Rivals E."/>
            <person name="Grigoriev I.V."/>
            <person name="Grimsley N."/>
            <person name="Eyre-Walker A."/>
            <person name="Piganeau G."/>
        </authorList>
    </citation>
    <scope>NUCLEOTIDE SEQUENCE [LARGE SCALE GENOMIC DNA]</scope>
    <source>
        <strain evidence="3">RCC 1115</strain>
    </source>
</reference>
<dbReference type="SUPFAM" id="SSF52096">
    <property type="entry name" value="ClpP/crotonase"/>
    <property type="match status" value="1"/>
</dbReference>
<dbReference type="AlphaFoldDB" id="A0A1Y5HXT4"/>
<dbReference type="PANTHER" id="PTHR10381:SF47">
    <property type="entry name" value="ATP-DEPENDENT CLP PROTEASE PROTEOLYTIC SUBUNIT-RELATED PROTEIN 4, CHLOROPLASTIC"/>
    <property type="match status" value="1"/>
</dbReference>
<accession>A0A1Y5HXT4</accession>
<dbReference type="Gene3D" id="3.90.226.10">
    <property type="entry name" value="2-enoyl-CoA Hydratase, Chain A, domain 1"/>
    <property type="match status" value="1"/>
</dbReference>
<dbReference type="EMBL" id="KZ155839">
    <property type="protein sequence ID" value="OUS42081.1"/>
    <property type="molecule type" value="Genomic_DNA"/>
</dbReference>
<protein>
    <recommendedName>
        <fullName evidence="2">ATP-dependent Clp protease proteolytic subunit</fullName>
    </recommendedName>
</protein>
<dbReference type="GO" id="GO:0004176">
    <property type="term" value="F:ATP-dependent peptidase activity"/>
    <property type="evidence" value="ECO:0007669"/>
    <property type="project" value="InterPro"/>
</dbReference>
<evidence type="ECO:0000256" key="1">
    <source>
        <dbReference type="ARBA" id="ARBA00007039"/>
    </source>
</evidence>
<keyword evidence="3" id="KW-0378">Hydrolase</keyword>
<dbReference type="CDD" id="cd07017">
    <property type="entry name" value="S14_ClpP_2"/>
    <property type="match status" value="1"/>
</dbReference>
<evidence type="ECO:0000256" key="2">
    <source>
        <dbReference type="RuleBase" id="RU003567"/>
    </source>
</evidence>
<dbReference type="GO" id="GO:0051117">
    <property type="term" value="F:ATPase binding"/>
    <property type="evidence" value="ECO:0007669"/>
    <property type="project" value="TreeGrafter"/>
</dbReference>
<dbReference type="GO" id="GO:0004252">
    <property type="term" value="F:serine-type endopeptidase activity"/>
    <property type="evidence" value="ECO:0007669"/>
    <property type="project" value="InterPro"/>
</dbReference>
<dbReference type="GO" id="GO:0009368">
    <property type="term" value="C:endopeptidase Clp complex"/>
    <property type="evidence" value="ECO:0007669"/>
    <property type="project" value="TreeGrafter"/>
</dbReference>
<comment type="similarity">
    <text evidence="1 2">Belongs to the peptidase S14 family.</text>
</comment>
<gene>
    <name evidence="3" type="ORF">BE221DRAFT_202022</name>
</gene>